<dbReference type="PANTHER" id="PTHR37951:SF1">
    <property type="entry name" value="TYPE VI SECRETION SYSTEM COMPONENT TSSA1"/>
    <property type="match status" value="1"/>
</dbReference>
<dbReference type="AlphaFoldDB" id="A0A431VMG4"/>
<evidence type="ECO:0000313" key="4">
    <source>
        <dbReference type="Proteomes" id="UP000277007"/>
    </source>
</evidence>
<evidence type="ECO:0000259" key="2">
    <source>
        <dbReference type="Pfam" id="PF06812"/>
    </source>
</evidence>
<feature type="region of interest" description="Disordered" evidence="1">
    <location>
        <begin position="1"/>
        <end position="27"/>
    </location>
</feature>
<sequence>MSAETTTTAGPFDATLSLQPFPGESPVGPSLRYDPVYDAIREARRQDDPSLPMGVWQSAPKRADWDLAIRLCREVLEQRSKDLQVACWLTEALLHRHGFAALAPSIRLLADLCEAFWDDGLHPEMDEDGDVGARVAPLEWLNDKLPTLLQTLPLTRSGGPPPVGHSFAEYENAQRNQLAAVRDPRGVVAALARSGGPTLVEIEASAQATPVAFHRAHHDWLGQGLVAIDILAAVLDERCGRQAPGVTGLRDTCLALQAWVDTALRAKGEEPVVMFAAATEGTESSGDDAMAEDGLGPAYDAYADPNGTTGDPADAPMFGGGPIRTREEAYFWLAEAADFLIRHEPHSPTPYVIHRALSWANMPLHEVLMEVSRGRNDLSTIFDFLGFNFAELSQQKGGKSGT</sequence>
<dbReference type="InterPro" id="IPR010657">
    <property type="entry name" value="ImpA_N"/>
</dbReference>
<dbReference type="PANTHER" id="PTHR37951">
    <property type="entry name" value="CYTOPLASMIC PROTEIN-RELATED"/>
    <property type="match status" value="1"/>
</dbReference>
<dbReference type="InterPro" id="IPR017740">
    <property type="entry name" value="TssA-like"/>
</dbReference>
<dbReference type="Proteomes" id="UP000277007">
    <property type="component" value="Unassembled WGS sequence"/>
</dbReference>
<proteinExistence type="predicted"/>
<reference evidence="3 4" key="1">
    <citation type="submission" date="2018-12" db="EMBL/GenBank/DDBJ databases">
        <authorList>
            <person name="Yang Y."/>
        </authorList>
    </citation>
    <scope>NUCLEOTIDE SEQUENCE [LARGE SCALE GENOMIC DNA]</scope>
    <source>
        <strain evidence="3 4">L-25-5w-1</strain>
    </source>
</reference>
<keyword evidence="4" id="KW-1185">Reference proteome</keyword>
<protein>
    <submittedName>
        <fullName evidence="3">Type VI secretion system protein TssA</fullName>
    </submittedName>
</protein>
<dbReference type="Pfam" id="PF06812">
    <property type="entry name" value="ImpA_N"/>
    <property type="match status" value="1"/>
</dbReference>
<name>A0A431VMG4_9PROT</name>
<dbReference type="RefSeq" id="WP_126612711.1">
    <property type="nucleotide sequence ID" value="NZ_JBHUCY010000004.1"/>
</dbReference>
<dbReference type="NCBIfam" id="TIGR03363">
    <property type="entry name" value="VI_chp_8"/>
    <property type="match status" value="1"/>
</dbReference>
<evidence type="ECO:0000256" key="1">
    <source>
        <dbReference type="SAM" id="MobiDB-lite"/>
    </source>
</evidence>
<gene>
    <name evidence="3" type="primary">tssA</name>
    <name evidence="3" type="ORF">EJ903_04905</name>
</gene>
<dbReference type="OrthoDB" id="9771118at2"/>
<accession>A0A431VMG4</accession>
<dbReference type="EMBL" id="RXMA01000003">
    <property type="protein sequence ID" value="RTR22920.1"/>
    <property type="molecule type" value="Genomic_DNA"/>
</dbReference>
<organism evidence="3 4">
    <name type="scientific">Azospirillum griseum</name>
    <dbReference type="NCBI Taxonomy" id="2496639"/>
    <lineage>
        <taxon>Bacteria</taxon>
        <taxon>Pseudomonadati</taxon>
        <taxon>Pseudomonadota</taxon>
        <taxon>Alphaproteobacteria</taxon>
        <taxon>Rhodospirillales</taxon>
        <taxon>Azospirillaceae</taxon>
        <taxon>Azospirillum</taxon>
    </lineage>
</organism>
<comment type="caution">
    <text evidence="3">The sequence shown here is derived from an EMBL/GenBank/DDBJ whole genome shotgun (WGS) entry which is preliminary data.</text>
</comment>
<feature type="domain" description="ImpA N-terminal" evidence="2">
    <location>
        <begin position="18"/>
        <end position="143"/>
    </location>
</feature>
<evidence type="ECO:0000313" key="3">
    <source>
        <dbReference type="EMBL" id="RTR22920.1"/>
    </source>
</evidence>